<comment type="subcellular location">
    <subcellularLocation>
        <location evidence="1">Membrane</location>
        <topology evidence="1">Multi-pass membrane protein</topology>
    </subcellularLocation>
</comment>
<dbReference type="PANTHER" id="PTHR31645:SF87">
    <property type="entry name" value="OLIGOPEPTIDE TRANSPORTER OPT FAMILY"/>
    <property type="match status" value="1"/>
</dbReference>
<feature type="transmembrane region" description="Helical" evidence="7">
    <location>
        <begin position="103"/>
        <end position="128"/>
    </location>
</feature>
<protein>
    <submittedName>
        <fullName evidence="8">Uncharacterized protein</fullName>
    </submittedName>
</protein>
<gene>
    <name evidence="8" type="ORF">H5410_001711</name>
</gene>
<dbReference type="Proteomes" id="UP000824120">
    <property type="component" value="Chromosome 1"/>
</dbReference>
<dbReference type="Pfam" id="PF03169">
    <property type="entry name" value="OPT"/>
    <property type="match status" value="1"/>
</dbReference>
<evidence type="ECO:0000256" key="5">
    <source>
        <dbReference type="ARBA" id="ARBA00022989"/>
    </source>
</evidence>
<keyword evidence="3" id="KW-0813">Transport</keyword>
<evidence type="ECO:0000313" key="8">
    <source>
        <dbReference type="EMBL" id="KAG5629994.1"/>
    </source>
</evidence>
<keyword evidence="9" id="KW-1185">Reference proteome</keyword>
<sequence length="129" mass="14629">MTLALSLMLPYLLVVSFLALISILALRNMIIMKYMLTYLCGTTTAYMINCFHTLKGAKLAKEISWFLVQIIFARDEGCGFANLHTFCSQAYAKRFYFDFSSTYVGVGMICLYMVNMSLLMGAIVSWAFM</sequence>
<dbReference type="GO" id="GO:0035673">
    <property type="term" value="F:oligopeptide transmembrane transporter activity"/>
    <property type="evidence" value="ECO:0007669"/>
    <property type="project" value="InterPro"/>
</dbReference>
<evidence type="ECO:0000313" key="9">
    <source>
        <dbReference type="Proteomes" id="UP000824120"/>
    </source>
</evidence>
<feature type="transmembrane region" description="Helical" evidence="7">
    <location>
        <begin position="6"/>
        <end position="26"/>
    </location>
</feature>
<dbReference type="InterPro" id="IPR045035">
    <property type="entry name" value="YSL-like"/>
</dbReference>
<reference evidence="8 9" key="1">
    <citation type="submission" date="2020-09" db="EMBL/GenBank/DDBJ databases">
        <title>De no assembly of potato wild relative species, Solanum commersonii.</title>
        <authorList>
            <person name="Cho K."/>
        </authorList>
    </citation>
    <scope>NUCLEOTIDE SEQUENCE [LARGE SCALE GENOMIC DNA]</scope>
    <source>
        <strain evidence="8">LZ3.2</strain>
        <tissue evidence="8">Leaf</tissue>
    </source>
</reference>
<dbReference type="InterPro" id="IPR004813">
    <property type="entry name" value="OPT"/>
</dbReference>
<evidence type="ECO:0000256" key="3">
    <source>
        <dbReference type="ARBA" id="ARBA00022448"/>
    </source>
</evidence>
<organism evidence="8 9">
    <name type="scientific">Solanum commersonii</name>
    <name type="common">Commerson's wild potato</name>
    <name type="synonym">Commerson's nightshade</name>
    <dbReference type="NCBI Taxonomy" id="4109"/>
    <lineage>
        <taxon>Eukaryota</taxon>
        <taxon>Viridiplantae</taxon>
        <taxon>Streptophyta</taxon>
        <taxon>Embryophyta</taxon>
        <taxon>Tracheophyta</taxon>
        <taxon>Spermatophyta</taxon>
        <taxon>Magnoliopsida</taxon>
        <taxon>eudicotyledons</taxon>
        <taxon>Gunneridae</taxon>
        <taxon>Pentapetalae</taxon>
        <taxon>asterids</taxon>
        <taxon>lamiids</taxon>
        <taxon>Solanales</taxon>
        <taxon>Solanaceae</taxon>
        <taxon>Solanoideae</taxon>
        <taxon>Solaneae</taxon>
        <taxon>Solanum</taxon>
    </lineage>
</organism>
<evidence type="ECO:0000256" key="4">
    <source>
        <dbReference type="ARBA" id="ARBA00022692"/>
    </source>
</evidence>
<dbReference type="PANTHER" id="PTHR31645">
    <property type="entry name" value="OLIGOPEPTIDE TRANSPORTER YGL114W-RELATED"/>
    <property type="match status" value="1"/>
</dbReference>
<dbReference type="OrthoDB" id="1729214at2759"/>
<keyword evidence="5 7" id="KW-1133">Transmembrane helix</keyword>
<keyword evidence="4 7" id="KW-0812">Transmembrane</keyword>
<dbReference type="GO" id="GO:0016020">
    <property type="term" value="C:membrane"/>
    <property type="evidence" value="ECO:0007669"/>
    <property type="project" value="UniProtKB-SubCell"/>
</dbReference>
<evidence type="ECO:0000256" key="7">
    <source>
        <dbReference type="SAM" id="Phobius"/>
    </source>
</evidence>
<evidence type="ECO:0000256" key="2">
    <source>
        <dbReference type="ARBA" id="ARBA00010276"/>
    </source>
</evidence>
<name>A0A9J6B0C4_SOLCO</name>
<dbReference type="EMBL" id="JACXVP010000001">
    <property type="protein sequence ID" value="KAG5629994.1"/>
    <property type="molecule type" value="Genomic_DNA"/>
</dbReference>
<comment type="similarity">
    <text evidence="2">Belongs to the YSL (TC 2.A.67.2) family.</text>
</comment>
<evidence type="ECO:0000256" key="1">
    <source>
        <dbReference type="ARBA" id="ARBA00004141"/>
    </source>
</evidence>
<comment type="caution">
    <text evidence="8">The sequence shown here is derived from an EMBL/GenBank/DDBJ whole genome shotgun (WGS) entry which is preliminary data.</text>
</comment>
<keyword evidence="6 7" id="KW-0472">Membrane</keyword>
<evidence type="ECO:0000256" key="6">
    <source>
        <dbReference type="ARBA" id="ARBA00023136"/>
    </source>
</evidence>
<dbReference type="AlphaFoldDB" id="A0A9J6B0C4"/>
<accession>A0A9J6B0C4</accession>
<proteinExistence type="inferred from homology"/>